<protein>
    <recommendedName>
        <fullName evidence="1">Cyclic nucleotide-binding domain-containing protein</fullName>
    </recommendedName>
</protein>
<dbReference type="GO" id="GO:0005829">
    <property type="term" value="C:cytosol"/>
    <property type="evidence" value="ECO:0007669"/>
    <property type="project" value="TreeGrafter"/>
</dbReference>
<dbReference type="InterPro" id="IPR018490">
    <property type="entry name" value="cNMP-bd_dom_sf"/>
</dbReference>
<sequence length="178" mass="19733">MEGFVSPLWSNIFRQKPEEESLAYFLGTLPLFSDMTERELERLEALVHVREYDAGETVFSEGDPGSGLYIVRTGRVRISSRSNQGREIELAVLASGDFFGETTLASPAMRVASARTLEKAQLVGLFRADLLETVQKNPAMANKLLLGLTRVMSERLHAAGQELMRLQQVGSTAPTEEE</sequence>
<comment type="caution">
    <text evidence="2">The sequence shown here is derived from an EMBL/GenBank/DDBJ whole genome shotgun (WGS) entry which is preliminary data.</text>
</comment>
<evidence type="ECO:0000313" key="2">
    <source>
        <dbReference type="EMBL" id="ORJ59867.1"/>
    </source>
</evidence>
<gene>
    <name evidence="2" type="ORF">B5V00_09350</name>
</gene>
<organism evidence="2 3">
    <name type="scientific">Geothermobacter hydrogeniphilus</name>
    <dbReference type="NCBI Taxonomy" id="1969733"/>
    <lineage>
        <taxon>Bacteria</taxon>
        <taxon>Pseudomonadati</taxon>
        <taxon>Thermodesulfobacteriota</taxon>
        <taxon>Desulfuromonadia</taxon>
        <taxon>Desulfuromonadales</taxon>
        <taxon>Geothermobacteraceae</taxon>
        <taxon>Geothermobacter</taxon>
    </lineage>
</organism>
<dbReference type="PANTHER" id="PTHR24567:SF74">
    <property type="entry name" value="HTH-TYPE TRANSCRIPTIONAL REGULATOR ARCR"/>
    <property type="match status" value="1"/>
</dbReference>
<dbReference type="SMART" id="SM00100">
    <property type="entry name" value="cNMP"/>
    <property type="match status" value="1"/>
</dbReference>
<dbReference type="InterPro" id="IPR050397">
    <property type="entry name" value="Env_Response_Regulators"/>
</dbReference>
<dbReference type="STRING" id="1969733.B5V00_09350"/>
<dbReference type="GO" id="GO:0003700">
    <property type="term" value="F:DNA-binding transcription factor activity"/>
    <property type="evidence" value="ECO:0007669"/>
    <property type="project" value="TreeGrafter"/>
</dbReference>
<dbReference type="EMBL" id="NAAD01000010">
    <property type="protein sequence ID" value="ORJ59867.1"/>
    <property type="molecule type" value="Genomic_DNA"/>
</dbReference>
<dbReference type="Gene3D" id="2.60.120.10">
    <property type="entry name" value="Jelly Rolls"/>
    <property type="match status" value="1"/>
</dbReference>
<dbReference type="AlphaFoldDB" id="A0A1X0Y454"/>
<dbReference type="InterPro" id="IPR014710">
    <property type="entry name" value="RmlC-like_jellyroll"/>
</dbReference>
<dbReference type="PROSITE" id="PS50042">
    <property type="entry name" value="CNMP_BINDING_3"/>
    <property type="match status" value="1"/>
</dbReference>
<dbReference type="Pfam" id="PF00027">
    <property type="entry name" value="cNMP_binding"/>
    <property type="match status" value="1"/>
</dbReference>
<dbReference type="CDD" id="cd00038">
    <property type="entry name" value="CAP_ED"/>
    <property type="match status" value="1"/>
</dbReference>
<dbReference type="InterPro" id="IPR000595">
    <property type="entry name" value="cNMP-bd_dom"/>
</dbReference>
<feature type="domain" description="Cyclic nucleotide-binding" evidence="1">
    <location>
        <begin position="31"/>
        <end position="151"/>
    </location>
</feature>
<dbReference type="Proteomes" id="UP000193136">
    <property type="component" value="Unassembled WGS sequence"/>
</dbReference>
<dbReference type="PANTHER" id="PTHR24567">
    <property type="entry name" value="CRP FAMILY TRANSCRIPTIONAL REGULATORY PROTEIN"/>
    <property type="match status" value="1"/>
</dbReference>
<name>A0A1X0Y454_9BACT</name>
<dbReference type="OrthoDB" id="9784809at2"/>
<keyword evidence="3" id="KW-1185">Reference proteome</keyword>
<accession>A0A1X0Y454</accession>
<evidence type="ECO:0000313" key="3">
    <source>
        <dbReference type="Proteomes" id="UP000193136"/>
    </source>
</evidence>
<proteinExistence type="predicted"/>
<dbReference type="SUPFAM" id="SSF51206">
    <property type="entry name" value="cAMP-binding domain-like"/>
    <property type="match status" value="1"/>
</dbReference>
<reference evidence="2 3" key="1">
    <citation type="submission" date="2017-03" db="EMBL/GenBank/DDBJ databases">
        <title>Genome sequence of Geothermobacter sp. EPR-M, Deep-Sea Iron Reducer.</title>
        <authorList>
            <person name="Tully B."/>
            <person name="Savalia P."/>
            <person name="Abuyen K."/>
            <person name="Baughan C."/>
            <person name="Romero E."/>
            <person name="Ronkowski C."/>
            <person name="Torres B."/>
            <person name="Tremblay J."/>
            <person name="Trujillo A."/>
            <person name="Tyler M."/>
            <person name="Perez-Rodriguez I."/>
            <person name="Amend J."/>
        </authorList>
    </citation>
    <scope>NUCLEOTIDE SEQUENCE [LARGE SCALE GENOMIC DNA]</scope>
    <source>
        <strain evidence="2 3">EPR-M</strain>
    </source>
</reference>
<evidence type="ECO:0000259" key="1">
    <source>
        <dbReference type="PROSITE" id="PS50042"/>
    </source>
</evidence>